<evidence type="ECO:0000256" key="3">
    <source>
        <dbReference type="ARBA" id="ARBA00022448"/>
    </source>
</evidence>
<accession>A0A4Y7TFF0</accession>
<evidence type="ECO:0000313" key="12">
    <source>
        <dbReference type="EMBL" id="TEB32658.1"/>
    </source>
</evidence>
<dbReference type="EMBL" id="QPFP01000014">
    <property type="protein sequence ID" value="TEB32658.1"/>
    <property type="molecule type" value="Genomic_DNA"/>
</dbReference>
<dbReference type="STRING" id="71717.A0A4Y7TFF0"/>
<proteinExistence type="inferred from homology"/>
<comment type="caution">
    <text evidence="12">The sequence shown here is derived from an EMBL/GenBank/DDBJ whole genome shotgun (WGS) entry which is preliminary data.</text>
</comment>
<keyword evidence="8 11" id="KW-1133">Transmembrane helix</keyword>
<evidence type="ECO:0000256" key="5">
    <source>
        <dbReference type="ARBA" id="ARBA00022692"/>
    </source>
</evidence>
<keyword evidence="3 11" id="KW-0813">Transport</keyword>
<comment type="subcellular location">
    <subcellularLocation>
        <location evidence="1 11">Mitochondrion inner membrane</location>
        <topology evidence="1 11">Single-pass membrane protein</topology>
    </subcellularLocation>
</comment>
<keyword evidence="4 11" id="KW-0679">Respiratory chain</keyword>
<evidence type="ECO:0000256" key="8">
    <source>
        <dbReference type="ARBA" id="ARBA00022989"/>
    </source>
</evidence>
<dbReference type="GO" id="GO:0045275">
    <property type="term" value="C:respiratory chain complex III"/>
    <property type="evidence" value="ECO:0007669"/>
    <property type="project" value="UniProtKB-UniRule"/>
</dbReference>
<comment type="similarity">
    <text evidence="2 11">Belongs to the UQCRQ/QCR8 family.</text>
</comment>
<dbReference type="AlphaFoldDB" id="A0A4Y7TFF0"/>
<evidence type="ECO:0000256" key="11">
    <source>
        <dbReference type="RuleBase" id="RU368118"/>
    </source>
</evidence>
<name>A0A4Y7TFF0_COPMI</name>
<evidence type="ECO:0000256" key="10">
    <source>
        <dbReference type="ARBA" id="ARBA00023136"/>
    </source>
</evidence>
<keyword evidence="13" id="KW-1185">Reference proteome</keyword>
<dbReference type="InterPro" id="IPR004205">
    <property type="entry name" value="Cyt_bc1_su8"/>
</dbReference>
<evidence type="ECO:0000256" key="6">
    <source>
        <dbReference type="ARBA" id="ARBA00022792"/>
    </source>
</evidence>
<keyword evidence="6 11" id="KW-0999">Mitochondrion inner membrane</keyword>
<sequence>MRPTLARQSDMPGPKVYSLWWGDRTGIQQKALSPYQAKVAPKFLSNYIFNGFRRLSGELLFFGIPFAVGYATYSWAKSYDHWVNSKEGHLASGEHHN</sequence>
<gene>
    <name evidence="12" type="ORF">FA13DRAFT_219209</name>
</gene>
<evidence type="ECO:0000256" key="4">
    <source>
        <dbReference type="ARBA" id="ARBA00022660"/>
    </source>
</evidence>
<evidence type="ECO:0000256" key="1">
    <source>
        <dbReference type="ARBA" id="ARBA00004434"/>
    </source>
</evidence>
<dbReference type="PANTHER" id="PTHR12119">
    <property type="entry name" value="UBIQUINOL-CYTOCHROME C REDUCTASE COMPLEX UBIQUINONE-BINDING PROTEIN QP-C"/>
    <property type="match status" value="1"/>
</dbReference>
<keyword evidence="5 11" id="KW-0812">Transmembrane</keyword>
<comment type="function">
    <text evidence="11">Component of the ubiquinol-cytochrome c oxidoreductase, a multisubunit transmembrane complex that is part of the mitochondrial electron transport chain which drives oxidative phosphorylation. The complex plays an important role in the uptake of multiple carbon sources present in different host niches.</text>
</comment>
<dbReference type="SUPFAM" id="SSF81508">
    <property type="entry name" value="Ubiquinone-binding protein QP-C of cytochrome bc1 complex (Ubiquinol-cytochrome c reductase)"/>
    <property type="match status" value="1"/>
</dbReference>
<dbReference type="Gene3D" id="1.20.5.210">
    <property type="entry name" value="Cytochrome b-c1 complex subunit 8"/>
    <property type="match status" value="1"/>
</dbReference>
<evidence type="ECO:0000256" key="9">
    <source>
        <dbReference type="ARBA" id="ARBA00023128"/>
    </source>
</evidence>
<reference evidence="12 13" key="1">
    <citation type="journal article" date="2019" name="Nat. Ecol. Evol.">
        <title>Megaphylogeny resolves global patterns of mushroom evolution.</title>
        <authorList>
            <person name="Varga T."/>
            <person name="Krizsan K."/>
            <person name="Foldi C."/>
            <person name="Dima B."/>
            <person name="Sanchez-Garcia M."/>
            <person name="Sanchez-Ramirez S."/>
            <person name="Szollosi G.J."/>
            <person name="Szarkandi J.G."/>
            <person name="Papp V."/>
            <person name="Albert L."/>
            <person name="Andreopoulos W."/>
            <person name="Angelini C."/>
            <person name="Antonin V."/>
            <person name="Barry K.W."/>
            <person name="Bougher N.L."/>
            <person name="Buchanan P."/>
            <person name="Buyck B."/>
            <person name="Bense V."/>
            <person name="Catcheside P."/>
            <person name="Chovatia M."/>
            <person name="Cooper J."/>
            <person name="Damon W."/>
            <person name="Desjardin D."/>
            <person name="Finy P."/>
            <person name="Geml J."/>
            <person name="Haridas S."/>
            <person name="Hughes K."/>
            <person name="Justo A."/>
            <person name="Karasinski D."/>
            <person name="Kautmanova I."/>
            <person name="Kiss B."/>
            <person name="Kocsube S."/>
            <person name="Kotiranta H."/>
            <person name="LaButti K.M."/>
            <person name="Lechner B.E."/>
            <person name="Liimatainen K."/>
            <person name="Lipzen A."/>
            <person name="Lukacs Z."/>
            <person name="Mihaltcheva S."/>
            <person name="Morgado L.N."/>
            <person name="Niskanen T."/>
            <person name="Noordeloos M.E."/>
            <person name="Ohm R.A."/>
            <person name="Ortiz-Santana B."/>
            <person name="Ovrebo C."/>
            <person name="Racz N."/>
            <person name="Riley R."/>
            <person name="Savchenko A."/>
            <person name="Shiryaev A."/>
            <person name="Soop K."/>
            <person name="Spirin V."/>
            <person name="Szebenyi C."/>
            <person name="Tomsovsky M."/>
            <person name="Tulloss R.E."/>
            <person name="Uehling J."/>
            <person name="Grigoriev I.V."/>
            <person name="Vagvolgyi C."/>
            <person name="Papp T."/>
            <person name="Martin F.M."/>
            <person name="Miettinen O."/>
            <person name="Hibbett D.S."/>
            <person name="Nagy L.G."/>
        </authorList>
    </citation>
    <scope>NUCLEOTIDE SEQUENCE [LARGE SCALE GENOMIC DNA]</scope>
    <source>
        <strain evidence="12 13">FP101781</strain>
    </source>
</reference>
<evidence type="ECO:0000313" key="13">
    <source>
        <dbReference type="Proteomes" id="UP000298030"/>
    </source>
</evidence>
<comment type="subunit">
    <text evidence="11">Component of the ubiquinol-cytochrome c oxidoreductase (cytochrome b-c1 complex, complex III, CIII), a multisubunit enzyme composed of 3 respiratory subunits cytochrome b, cytochrome c1 and Rieske protein, 2 core protein subunits, and additional low-molecular weight protein subunits. The complex exists as an obligatory dimer and forms supercomplexes (SCs) in the inner mitochondrial membrane with cytochrome c oxidase (complex IV, CIV).</text>
</comment>
<dbReference type="GO" id="GO:0006122">
    <property type="term" value="P:mitochondrial electron transport, ubiquinol to cytochrome c"/>
    <property type="evidence" value="ECO:0007669"/>
    <property type="project" value="UniProtKB-UniRule"/>
</dbReference>
<keyword evidence="10 11" id="KW-0472">Membrane</keyword>
<dbReference type="GO" id="GO:0005743">
    <property type="term" value="C:mitochondrial inner membrane"/>
    <property type="evidence" value="ECO:0007669"/>
    <property type="project" value="UniProtKB-SubCell"/>
</dbReference>
<feature type="transmembrane region" description="Helical" evidence="11">
    <location>
        <begin position="59"/>
        <end position="76"/>
    </location>
</feature>
<dbReference type="Proteomes" id="UP000298030">
    <property type="component" value="Unassembled WGS sequence"/>
</dbReference>
<protein>
    <recommendedName>
        <fullName evidence="11">Cytochrome b-c1 complex subunit 8</fullName>
    </recommendedName>
    <alternativeName>
        <fullName evidence="11">Complex III subunit 8</fullName>
    </alternativeName>
</protein>
<keyword evidence="7 11" id="KW-0249">Electron transport</keyword>
<dbReference type="PANTHER" id="PTHR12119:SF2">
    <property type="entry name" value="CYTOCHROME B-C1 COMPLEX SUBUNIT 8"/>
    <property type="match status" value="1"/>
</dbReference>
<keyword evidence="9 11" id="KW-0496">Mitochondrion</keyword>
<dbReference type="InterPro" id="IPR036642">
    <property type="entry name" value="Cyt_bc1_su8_sf"/>
</dbReference>
<evidence type="ECO:0000256" key="2">
    <source>
        <dbReference type="ARBA" id="ARBA00007668"/>
    </source>
</evidence>
<dbReference type="Pfam" id="PF02939">
    <property type="entry name" value="UcrQ"/>
    <property type="match status" value="1"/>
</dbReference>
<evidence type="ECO:0000256" key="7">
    <source>
        <dbReference type="ARBA" id="ARBA00022982"/>
    </source>
</evidence>
<dbReference type="OrthoDB" id="6683853at2759"/>
<organism evidence="12 13">
    <name type="scientific">Coprinellus micaceus</name>
    <name type="common">Glistening ink-cap mushroom</name>
    <name type="synonym">Coprinus micaceus</name>
    <dbReference type="NCBI Taxonomy" id="71717"/>
    <lineage>
        <taxon>Eukaryota</taxon>
        <taxon>Fungi</taxon>
        <taxon>Dikarya</taxon>
        <taxon>Basidiomycota</taxon>
        <taxon>Agaricomycotina</taxon>
        <taxon>Agaricomycetes</taxon>
        <taxon>Agaricomycetidae</taxon>
        <taxon>Agaricales</taxon>
        <taxon>Agaricineae</taxon>
        <taxon>Psathyrellaceae</taxon>
        <taxon>Coprinellus</taxon>
    </lineage>
</organism>